<keyword evidence="1" id="KW-0863">Zinc-finger</keyword>
<dbReference type="InterPro" id="IPR042509">
    <property type="entry name" value="ZCCHC3"/>
</dbReference>
<feature type="domain" description="CCHC-type" evidence="3">
    <location>
        <begin position="132"/>
        <end position="145"/>
    </location>
</feature>
<dbReference type="AlphaFoldDB" id="A0A1E1X6X6"/>
<dbReference type="EMBL" id="GFAC01004173">
    <property type="protein sequence ID" value="JAT95015.1"/>
    <property type="molecule type" value="mRNA"/>
</dbReference>
<evidence type="ECO:0000313" key="4">
    <source>
        <dbReference type="EMBL" id="JAT95015.1"/>
    </source>
</evidence>
<protein>
    <submittedName>
        <fullName evidence="4">Putative tx1-4 bf</fullName>
    </submittedName>
</protein>
<proteinExistence type="evidence at transcript level"/>
<accession>A0A1E1X6X6</accession>
<reference evidence="4" key="1">
    <citation type="journal article" date="2017" name="Front. Cell. Infect. Microbiol.">
        <title>The Distinct Transcriptional Response of the Midgut of Amblyomma sculptum and Amblyomma aureolatum Ticks to Rickettsia rickettsii Correlates to Their Differences in Susceptibility to Infection.</title>
        <authorList>
            <person name="Martins L.A."/>
            <person name="Galletti M.F.B.M."/>
            <person name="Ribeiro J.M."/>
            <person name="Fujita A."/>
            <person name="Costa F.B."/>
            <person name="Labruna M.B."/>
            <person name="Daffre S."/>
            <person name="Fogaca A.C."/>
        </authorList>
    </citation>
    <scope>NUCLEOTIDE SEQUENCE</scope>
</reference>
<sequence length="229" mass="24146">VGLSEVYCVQHMGAQTYQVAVKSQASMALIVDAGCLGIGSERVPVVPVGPQVTTVACLFLPSYVSNEALVQVLSQYGKVLSVTVGQMGSRRGVLTGTRFVRMEMSAANPVPNYQRVAGHRVTFDYRGMQRVCRKCGSSGHFRAQCNAPFCGRCGVHGHPGDGCVRPCRRCGDGHPTVACPVRRSYVDATTSAFPPLAPSAATTTASSNSGKAEVRHDESPKASVEAPSS</sequence>
<keyword evidence="1" id="KW-0479">Metal-binding</keyword>
<dbReference type="GO" id="GO:0002218">
    <property type="term" value="P:activation of innate immune response"/>
    <property type="evidence" value="ECO:0007669"/>
    <property type="project" value="InterPro"/>
</dbReference>
<feature type="region of interest" description="Disordered" evidence="2">
    <location>
        <begin position="192"/>
        <end position="229"/>
    </location>
</feature>
<name>A0A1E1X6X6_9ACAR</name>
<feature type="compositionally biased region" description="Low complexity" evidence="2">
    <location>
        <begin position="192"/>
        <end position="209"/>
    </location>
</feature>
<evidence type="ECO:0000256" key="1">
    <source>
        <dbReference type="PROSITE-ProRule" id="PRU00047"/>
    </source>
</evidence>
<evidence type="ECO:0000259" key="3">
    <source>
        <dbReference type="PROSITE" id="PS50158"/>
    </source>
</evidence>
<dbReference type="GO" id="GO:0008270">
    <property type="term" value="F:zinc ion binding"/>
    <property type="evidence" value="ECO:0007669"/>
    <property type="project" value="UniProtKB-KW"/>
</dbReference>
<dbReference type="GO" id="GO:0003690">
    <property type="term" value="F:double-stranded DNA binding"/>
    <property type="evidence" value="ECO:0007669"/>
    <property type="project" value="InterPro"/>
</dbReference>
<feature type="non-terminal residue" evidence="4">
    <location>
        <position position="229"/>
    </location>
</feature>
<dbReference type="InterPro" id="IPR001878">
    <property type="entry name" value="Znf_CCHC"/>
</dbReference>
<dbReference type="PROSITE" id="PS50158">
    <property type="entry name" value="ZF_CCHC"/>
    <property type="match status" value="1"/>
</dbReference>
<evidence type="ECO:0000256" key="2">
    <source>
        <dbReference type="SAM" id="MobiDB-lite"/>
    </source>
</evidence>
<dbReference type="CDD" id="cd00590">
    <property type="entry name" value="RRM_SF"/>
    <property type="match status" value="1"/>
</dbReference>
<dbReference type="PANTHER" id="PTHR22639">
    <property type="entry name" value="GAG-RELATED PROTEIN"/>
    <property type="match status" value="1"/>
</dbReference>
<dbReference type="PANTHER" id="PTHR22639:SF3">
    <property type="entry name" value="ZINC FINGER CCHC DOMAIN-CONTAINING PROTEIN 3"/>
    <property type="match status" value="1"/>
</dbReference>
<keyword evidence="1" id="KW-0862">Zinc</keyword>
<dbReference type="GO" id="GO:0003723">
    <property type="term" value="F:RNA binding"/>
    <property type="evidence" value="ECO:0007669"/>
    <property type="project" value="InterPro"/>
</dbReference>
<organism evidence="4">
    <name type="scientific">Amblyomma aureolatum</name>
    <dbReference type="NCBI Taxonomy" id="187763"/>
    <lineage>
        <taxon>Eukaryota</taxon>
        <taxon>Metazoa</taxon>
        <taxon>Ecdysozoa</taxon>
        <taxon>Arthropoda</taxon>
        <taxon>Chelicerata</taxon>
        <taxon>Arachnida</taxon>
        <taxon>Acari</taxon>
        <taxon>Parasitiformes</taxon>
        <taxon>Ixodida</taxon>
        <taxon>Ixodoidea</taxon>
        <taxon>Ixodidae</taxon>
        <taxon>Amblyomminae</taxon>
        <taxon>Amblyomma</taxon>
    </lineage>
</organism>
<feature type="non-terminal residue" evidence="4">
    <location>
        <position position="1"/>
    </location>
</feature>